<dbReference type="PANTHER" id="PTHR30346">
    <property type="entry name" value="TRANSCRIPTIONAL DUAL REGULATOR HCAR-RELATED"/>
    <property type="match status" value="1"/>
</dbReference>
<accession>A0A4R1Q7M1</accession>
<dbReference type="Proteomes" id="UP000295063">
    <property type="component" value="Unassembled WGS sequence"/>
</dbReference>
<dbReference type="PANTHER" id="PTHR30346:SF0">
    <property type="entry name" value="HCA OPERON TRANSCRIPTIONAL ACTIVATOR HCAR"/>
    <property type="match status" value="1"/>
</dbReference>
<dbReference type="GO" id="GO:0032993">
    <property type="term" value="C:protein-DNA complex"/>
    <property type="evidence" value="ECO:0007669"/>
    <property type="project" value="TreeGrafter"/>
</dbReference>
<proteinExistence type="inferred from homology"/>
<keyword evidence="2" id="KW-0805">Transcription regulation</keyword>
<keyword evidence="4" id="KW-0804">Transcription</keyword>
<evidence type="ECO:0000256" key="2">
    <source>
        <dbReference type="ARBA" id="ARBA00023015"/>
    </source>
</evidence>
<protein>
    <submittedName>
        <fullName evidence="6">DNA-binding transcriptional LysR family regulator</fullName>
    </submittedName>
</protein>
<evidence type="ECO:0000256" key="3">
    <source>
        <dbReference type="ARBA" id="ARBA00023125"/>
    </source>
</evidence>
<dbReference type="CDD" id="cd05466">
    <property type="entry name" value="PBP2_LTTR_substrate"/>
    <property type="match status" value="1"/>
</dbReference>
<dbReference type="RefSeq" id="WP_132079924.1">
    <property type="nucleotide sequence ID" value="NZ_DAIMLW010000087.1"/>
</dbReference>
<dbReference type="InterPro" id="IPR000847">
    <property type="entry name" value="LysR_HTH_N"/>
</dbReference>
<dbReference type="OrthoDB" id="9803714at2"/>
<comment type="similarity">
    <text evidence="1">Belongs to the LysR transcriptional regulatory family.</text>
</comment>
<dbReference type="InterPro" id="IPR036390">
    <property type="entry name" value="WH_DNA-bd_sf"/>
</dbReference>
<dbReference type="PRINTS" id="PR00039">
    <property type="entry name" value="HTHLYSR"/>
</dbReference>
<dbReference type="Pfam" id="PF00126">
    <property type="entry name" value="HTH_1"/>
    <property type="match status" value="1"/>
</dbReference>
<dbReference type="GO" id="GO:0003677">
    <property type="term" value="F:DNA binding"/>
    <property type="evidence" value="ECO:0007669"/>
    <property type="project" value="UniProtKB-KW"/>
</dbReference>
<evidence type="ECO:0000256" key="1">
    <source>
        <dbReference type="ARBA" id="ARBA00009437"/>
    </source>
</evidence>
<dbReference type="SUPFAM" id="SSF46785">
    <property type="entry name" value="Winged helix' DNA-binding domain"/>
    <property type="match status" value="1"/>
</dbReference>
<keyword evidence="3 6" id="KW-0238">DNA-binding</keyword>
<comment type="caution">
    <text evidence="6">The sequence shown here is derived from an EMBL/GenBank/DDBJ whole genome shotgun (WGS) entry which is preliminary data.</text>
</comment>
<dbReference type="EMBL" id="SLUI01000006">
    <property type="protein sequence ID" value="TCL37400.1"/>
    <property type="molecule type" value="Genomic_DNA"/>
</dbReference>
<reference evidence="6 7" key="1">
    <citation type="submission" date="2019-03" db="EMBL/GenBank/DDBJ databases">
        <title>Genomic Encyclopedia of Type Strains, Phase IV (KMG-IV): sequencing the most valuable type-strain genomes for metagenomic binning, comparative biology and taxonomic classification.</title>
        <authorList>
            <person name="Goeker M."/>
        </authorList>
    </citation>
    <scope>NUCLEOTIDE SEQUENCE [LARGE SCALE GENOMIC DNA]</scope>
    <source>
        <strain evidence="6 7">DSM 15969</strain>
    </source>
</reference>
<gene>
    <name evidence="6" type="ORF">EV210_106269</name>
</gene>
<evidence type="ECO:0000313" key="7">
    <source>
        <dbReference type="Proteomes" id="UP000295063"/>
    </source>
</evidence>
<sequence>MDIRDMKHFAAIVEEGNISHAARRLNIAQPPLSKQMKQLEDELGVQLFERGSRRIRLTEAGRLLRERVEQILGLVDGTVKELTDLNSGLTGTLSIGTVTTSGAALLPNWINKFHTLYPNVTFQLWEGDGYRILELLDNRVIEIGIIRAPFDSQIYESITLPDEPLVVAMKRDGRICGEDPDKIRLSELAGQPLIIPLRWKSMVLGWCERAGFKPTIICVSDGIIHNLLWAKLGIGIALVPDFSKELVVDSGLIYKTVAEPTIATHTEIVWVRNRNLSASSKHFLNLFKEMIPGNGTGNQ</sequence>
<evidence type="ECO:0000256" key="4">
    <source>
        <dbReference type="ARBA" id="ARBA00023163"/>
    </source>
</evidence>
<dbReference type="Pfam" id="PF03466">
    <property type="entry name" value="LysR_substrate"/>
    <property type="match status" value="1"/>
</dbReference>
<dbReference type="PROSITE" id="PS50931">
    <property type="entry name" value="HTH_LYSR"/>
    <property type="match status" value="1"/>
</dbReference>
<organism evidence="6 7">
    <name type="scientific">Anaerospora hongkongensis</name>
    <dbReference type="NCBI Taxonomy" id="244830"/>
    <lineage>
        <taxon>Bacteria</taxon>
        <taxon>Bacillati</taxon>
        <taxon>Bacillota</taxon>
        <taxon>Negativicutes</taxon>
        <taxon>Selenomonadales</taxon>
        <taxon>Sporomusaceae</taxon>
        <taxon>Anaerospora</taxon>
    </lineage>
</organism>
<dbReference type="InterPro" id="IPR005119">
    <property type="entry name" value="LysR_subst-bd"/>
</dbReference>
<keyword evidence="7" id="KW-1185">Reference proteome</keyword>
<feature type="domain" description="HTH lysR-type" evidence="5">
    <location>
        <begin position="1"/>
        <end position="58"/>
    </location>
</feature>
<dbReference type="GO" id="GO:0003700">
    <property type="term" value="F:DNA-binding transcription factor activity"/>
    <property type="evidence" value="ECO:0007669"/>
    <property type="project" value="InterPro"/>
</dbReference>
<evidence type="ECO:0000259" key="5">
    <source>
        <dbReference type="PROSITE" id="PS50931"/>
    </source>
</evidence>
<dbReference type="FunFam" id="1.10.10.10:FF:000001">
    <property type="entry name" value="LysR family transcriptional regulator"/>
    <property type="match status" value="1"/>
</dbReference>
<dbReference type="Gene3D" id="3.40.190.290">
    <property type="match status" value="1"/>
</dbReference>
<dbReference type="Gene3D" id="1.10.10.10">
    <property type="entry name" value="Winged helix-like DNA-binding domain superfamily/Winged helix DNA-binding domain"/>
    <property type="match status" value="1"/>
</dbReference>
<dbReference type="AlphaFoldDB" id="A0A4R1Q7M1"/>
<dbReference type="InterPro" id="IPR036388">
    <property type="entry name" value="WH-like_DNA-bd_sf"/>
</dbReference>
<evidence type="ECO:0000313" key="6">
    <source>
        <dbReference type="EMBL" id="TCL37400.1"/>
    </source>
</evidence>
<dbReference type="SUPFAM" id="SSF53850">
    <property type="entry name" value="Periplasmic binding protein-like II"/>
    <property type="match status" value="1"/>
</dbReference>
<name>A0A4R1Q7M1_9FIRM</name>